<dbReference type="Proteomes" id="UP000027120">
    <property type="component" value="Unassembled WGS sequence"/>
</dbReference>
<sequence length="84" mass="9888">MLKYSRSLGLNICNRHRLLTLNTSISTLRLIDKLLRLPNLRISYIATIHRMTKMLIGSTIRRNPLKNNILLETRITFTNRKARQ</sequence>
<proteinExistence type="predicted"/>
<evidence type="ECO:0000313" key="1">
    <source>
        <dbReference type="EMBL" id="KDO53395.1"/>
    </source>
</evidence>
<dbReference type="EMBL" id="KK785015">
    <property type="protein sequence ID" value="KDO53395.1"/>
    <property type="molecule type" value="Genomic_DNA"/>
</dbReference>
<evidence type="ECO:0000313" key="2">
    <source>
        <dbReference type="Proteomes" id="UP000027120"/>
    </source>
</evidence>
<gene>
    <name evidence="1" type="ORF">CISIN_1g034764mg</name>
</gene>
<name>A0A067EHL9_CITSI</name>
<keyword evidence="2" id="KW-1185">Reference proteome</keyword>
<dbReference type="AlphaFoldDB" id="A0A067EHL9"/>
<reference evidence="1 2" key="1">
    <citation type="submission" date="2014-04" db="EMBL/GenBank/DDBJ databases">
        <authorList>
            <consortium name="International Citrus Genome Consortium"/>
            <person name="Gmitter F."/>
            <person name="Chen C."/>
            <person name="Farmerie W."/>
            <person name="Harkins T."/>
            <person name="Desany B."/>
            <person name="Mohiuddin M."/>
            <person name="Kodira C."/>
            <person name="Borodovsky M."/>
            <person name="Lomsadze A."/>
            <person name="Burns P."/>
            <person name="Jenkins J."/>
            <person name="Prochnik S."/>
            <person name="Shu S."/>
            <person name="Chapman J."/>
            <person name="Pitluck S."/>
            <person name="Schmutz J."/>
            <person name="Rokhsar D."/>
        </authorList>
    </citation>
    <scope>NUCLEOTIDE SEQUENCE</scope>
</reference>
<accession>A0A067EHL9</accession>
<organism evidence="1 2">
    <name type="scientific">Citrus sinensis</name>
    <name type="common">Sweet orange</name>
    <name type="synonym">Citrus aurantium var. sinensis</name>
    <dbReference type="NCBI Taxonomy" id="2711"/>
    <lineage>
        <taxon>Eukaryota</taxon>
        <taxon>Viridiplantae</taxon>
        <taxon>Streptophyta</taxon>
        <taxon>Embryophyta</taxon>
        <taxon>Tracheophyta</taxon>
        <taxon>Spermatophyta</taxon>
        <taxon>Magnoliopsida</taxon>
        <taxon>eudicotyledons</taxon>
        <taxon>Gunneridae</taxon>
        <taxon>Pentapetalae</taxon>
        <taxon>rosids</taxon>
        <taxon>malvids</taxon>
        <taxon>Sapindales</taxon>
        <taxon>Rutaceae</taxon>
        <taxon>Aurantioideae</taxon>
        <taxon>Citrus</taxon>
    </lineage>
</organism>
<protein>
    <submittedName>
        <fullName evidence="1">Uncharacterized protein</fullName>
    </submittedName>
</protein>